<name>A0A843U8Q8_COLES</name>
<dbReference type="Proteomes" id="UP000652761">
    <property type="component" value="Unassembled WGS sequence"/>
</dbReference>
<gene>
    <name evidence="1" type="ORF">Taro_010892</name>
</gene>
<accession>A0A843U8Q8</accession>
<reference evidence="1" key="1">
    <citation type="submission" date="2017-07" db="EMBL/GenBank/DDBJ databases">
        <title>Taro Niue Genome Assembly and Annotation.</title>
        <authorList>
            <person name="Atibalentja N."/>
            <person name="Keating K."/>
            <person name="Fields C.J."/>
        </authorList>
    </citation>
    <scope>NUCLEOTIDE SEQUENCE</scope>
    <source>
        <strain evidence="1">Niue_2</strain>
        <tissue evidence="1">Leaf</tissue>
    </source>
</reference>
<dbReference type="AlphaFoldDB" id="A0A843U8Q8"/>
<protein>
    <submittedName>
        <fullName evidence="1">Uncharacterized protein</fullName>
    </submittedName>
</protein>
<evidence type="ECO:0000313" key="1">
    <source>
        <dbReference type="EMBL" id="MQL78457.1"/>
    </source>
</evidence>
<keyword evidence="2" id="KW-1185">Reference proteome</keyword>
<evidence type="ECO:0000313" key="2">
    <source>
        <dbReference type="Proteomes" id="UP000652761"/>
    </source>
</evidence>
<sequence>MCLPPRPFDVPPNIFSSSSHGVLLGTDRQRVLLTLEEKVPYEMKLVDLGDIASVDLQCGHFWVLQIVDRGEVSSALPGPEFTFVCIPLLTAREGSRYFVVDTTSVKGVLGLTLKYRFAVKQNPEVSCNYREEAED</sequence>
<proteinExistence type="predicted"/>
<comment type="caution">
    <text evidence="1">The sequence shown here is derived from an EMBL/GenBank/DDBJ whole genome shotgun (WGS) entry which is preliminary data.</text>
</comment>
<organism evidence="1 2">
    <name type="scientific">Colocasia esculenta</name>
    <name type="common">Wild taro</name>
    <name type="synonym">Arum esculentum</name>
    <dbReference type="NCBI Taxonomy" id="4460"/>
    <lineage>
        <taxon>Eukaryota</taxon>
        <taxon>Viridiplantae</taxon>
        <taxon>Streptophyta</taxon>
        <taxon>Embryophyta</taxon>
        <taxon>Tracheophyta</taxon>
        <taxon>Spermatophyta</taxon>
        <taxon>Magnoliopsida</taxon>
        <taxon>Liliopsida</taxon>
        <taxon>Araceae</taxon>
        <taxon>Aroideae</taxon>
        <taxon>Colocasieae</taxon>
        <taxon>Colocasia</taxon>
    </lineage>
</organism>
<dbReference type="EMBL" id="NMUH01000401">
    <property type="protein sequence ID" value="MQL78457.1"/>
    <property type="molecule type" value="Genomic_DNA"/>
</dbReference>